<dbReference type="GO" id="GO:0012505">
    <property type="term" value="C:endomembrane system"/>
    <property type="evidence" value="ECO:0007669"/>
    <property type="project" value="TreeGrafter"/>
</dbReference>
<protein>
    <recommendedName>
        <fullName evidence="3">Phospholipid/glycerol acyltransferase domain-containing protein</fullName>
    </recommendedName>
</protein>
<evidence type="ECO:0000313" key="2">
    <source>
        <dbReference type="Proteomes" id="UP000436088"/>
    </source>
</evidence>
<sequence>MAIAAAAVIVPLGLLFFVSGLAVNLIQAVCFVLIRPLSKNTYRKINRVVAKLLWLQLVWLIDWWAGVKIKVFADRESFSLMGKEHTLVICNHRSDIWMGFSTAIRLSWQHISCHEEIIKIPAGYRLANVVL</sequence>
<proteinExistence type="predicted"/>
<name>A0A6A2ZAF2_HIBSY</name>
<evidence type="ECO:0000313" key="1">
    <source>
        <dbReference type="EMBL" id="KAE8688908.1"/>
    </source>
</evidence>
<dbReference type="AlphaFoldDB" id="A0A6A2ZAF2"/>
<dbReference type="GO" id="GO:0003841">
    <property type="term" value="F:1-acylglycerol-3-phosphate O-acyltransferase activity"/>
    <property type="evidence" value="ECO:0007669"/>
    <property type="project" value="TreeGrafter"/>
</dbReference>
<dbReference type="Proteomes" id="UP000436088">
    <property type="component" value="Unassembled WGS sequence"/>
</dbReference>
<comment type="caution">
    <text evidence="1">The sequence shown here is derived from an EMBL/GenBank/DDBJ whole genome shotgun (WGS) entry which is preliminary data.</text>
</comment>
<dbReference type="PANTHER" id="PTHR10983:SF24">
    <property type="entry name" value="1-ACYLGLYCEROL-3-PHOSPHATE O-ACYLTRANSFERASE 3, ISOFORM E-RELATED"/>
    <property type="match status" value="1"/>
</dbReference>
<gene>
    <name evidence="1" type="ORF">F3Y22_tig00110949pilonHSYRG00043</name>
</gene>
<dbReference type="EMBL" id="VEPZ02001178">
    <property type="protein sequence ID" value="KAE8688908.1"/>
    <property type="molecule type" value="Genomic_DNA"/>
</dbReference>
<organism evidence="1 2">
    <name type="scientific">Hibiscus syriacus</name>
    <name type="common">Rose of Sharon</name>
    <dbReference type="NCBI Taxonomy" id="106335"/>
    <lineage>
        <taxon>Eukaryota</taxon>
        <taxon>Viridiplantae</taxon>
        <taxon>Streptophyta</taxon>
        <taxon>Embryophyta</taxon>
        <taxon>Tracheophyta</taxon>
        <taxon>Spermatophyta</taxon>
        <taxon>Magnoliopsida</taxon>
        <taxon>eudicotyledons</taxon>
        <taxon>Gunneridae</taxon>
        <taxon>Pentapetalae</taxon>
        <taxon>rosids</taxon>
        <taxon>malvids</taxon>
        <taxon>Malvales</taxon>
        <taxon>Malvaceae</taxon>
        <taxon>Malvoideae</taxon>
        <taxon>Hibiscus</taxon>
    </lineage>
</organism>
<reference evidence="1" key="1">
    <citation type="submission" date="2019-09" db="EMBL/GenBank/DDBJ databases">
        <title>Draft genome information of white flower Hibiscus syriacus.</title>
        <authorList>
            <person name="Kim Y.-M."/>
        </authorList>
    </citation>
    <scope>NUCLEOTIDE SEQUENCE [LARGE SCALE GENOMIC DNA]</scope>
    <source>
        <strain evidence="1">YM2019G1</strain>
    </source>
</reference>
<dbReference type="PANTHER" id="PTHR10983">
    <property type="entry name" value="1-ACYLGLYCEROL-3-PHOSPHATE ACYLTRANSFERASE-RELATED"/>
    <property type="match status" value="1"/>
</dbReference>
<keyword evidence="2" id="KW-1185">Reference proteome</keyword>
<evidence type="ECO:0008006" key="3">
    <source>
        <dbReference type="Google" id="ProtNLM"/>
    </source>
</evidence>
<accession>A0A6A2ZAF2</accession>